<dbReference type="Gene3D" id="3.20.20.80">
    <property type="entry name" value="Glycosidases"/>
    <property type="match status" value="1"/>
</dbReference>
<dbReference type="InterPro" id="IPR026444">
    <property type="entry name" value="Secre_tail"/>
</dbReference>
<name>A0A2Z3GXD0_9BACT</name>
<dbReference type="Gene3D" id="2.60.120.260">
    <property type="entry name" value="Galactose-binding domain-like"/>
    <property type="match status" value="1"/>
</dbReference>
<dbReference type="Pfam" id="PF03422">
    <property type="entry name" value="CBM_6"/>
    <property type="match status" value="1"/>
</dbReference>
<dbReference type="InterPro" id="IPR005084">
    <property type="entry name" value="CBM6"/>
</dbReference>
<reference evidence="4" key="1">
    <citation type="submission" date="2018-04" db="EMBL/GenBank/DDBJ databases">
        <title>Complete genome of Antarctic heterotrophic bacterium Hymenobacter nivis.</title>
        <authorList>
            <person name="Terashima M."/>
        </authorList>
    </citation>
    <scope>NUCLEOTIDE SEQUENCE [LARGE SCALE GENOMIC DNA]</scope>
    <source>
        <strain evidence="4">NBRC 111535</strain>
    </source>
</reference>
<dbReference type="GO" id="GO:0030246">
    <property type="term" value="F:carbohydrate binding"/>
    <property type="evidence" value="ECO:0007669"/>
    <property type="project" value="InterPro"/>
</dbReference>
<dbReference type="SMART" id="SM00606">
    <property type="entry name" value="CBD_IV"/>
    <property type="match status" value="1"/>
</dbReference>
<dbReference type="NCBIfam" id="TIGR04183">
    <property type="entry name" value="Por_Secre_tail"/>
    <property type="match status" value="1"/>
</dbReference>
<evidence type="ECO:0000256" key="1">
    <source>
        <dbReference type="ARBA" id="ARBA00022729"/>
    </source>
</evidence>
<dbReference type="AlphaFoldDB" id="A0A2Z3GXD0"/>
<dbReference type="OrthoDB" id="241638at2"/>
<dbReference type="Pfam" id="PF18962">
    <property type="entry name" value="Por_Secre_tail"/>
    <property type="match status" value="1"/>
</dbReference>
<dbReference type="Proteomes" id="UP000245999">
    <property type="component" value="Chromosome"/>
</dbReference>
<protein>
    <recommendedName>
        <fullName evidence="2">CBM6 domain-containing protein</fullName>
    </recommendedName>
</protein>
<dbReference type="SUPFAM" id="SSF49785">
    <property type="entry name" value="Galactose-binding domain-like"/>
    <property type="match status" value="1"/>
</dbReference>
<keyword evidence="1" id="KW-0732">Signal</keyword>
<dbReference type="PROSITE" id="PS51175">
    <property type="entry name" value="CBM6"/>
    <property type="match status" value="1"/>
</dbReference>
<keyword evidence="4" id="KW-1185">Reference proteome</keyword>
<evidence type="ECO:0000313" key="3">
    <source>
        <dbReference type="EMBL" id="AWM34024.1"/>
    </source>
</evidence>
<organism evidence="3 4">
    <name type="scientific">Hymenobacter nivis</name>
    <dbReference type="NCBI Taxonomy" id="1850093"/>
    <lineage>
        <taxon>Bacteria</taxon>
        <taxon>Pseudomonadati</taxon>
        <taxon>Bacteroidota</taxon>
        <taxon>Cytophagia</taxon>
        <taxon>Cytophagales</taxon>
        <taxon>Hymenobacteraceae</taxon>
        <taxon>Hymenobacter</taxon>
    </lineage>
</organism>
<evidence type="ECO:0000259" key="2">
    <source>
        <dbReference type="PROSITE" id="PS51175"/>
    </source>
</evidence>
<gene>
    <name evidence="3" type="ORF">DDQ68_15250</name>
</gene>
<dbReference type="InterPro" id="IPR006584">
    <property type="entry name" value="Cellulose-bd_IV"/>
</dbReference>
<dbReference type="InterPro" id="IPR008979">
    <property type="entry name" value="Galactose-bd-like_sf"/>
</dbReference>
<dbReference type="KEGG" id="hnv:DDQ68_15250"/>
<proteinExistence type="predicted"/>
<dbReference type="EMBL" id="CP029145">
    <property type="protein sequence ID" value="AWM34024.1"/>
    <property type="molecule type" value="Genomic_DNA"/>
</dbReference>
<accession>A0A2Z3GXD0</accession>
<sequence>MNQEYPAGTARAVCRWGPCRRLLLGGLLSSTLLLASVSPARAQKQVGLFYFPVFGHTLYLPKFISPSGDSWIMRGQTPAYGPNGGTPHFWGKPLWATTHGDGTLKNNYLFYFNGDPRQANNDLLDYHADLISQVGVDFIILDFTNGAQDFTNSGPSYVSATKALCQRWQERLNAGLPTPRIVFFAQNEATLATIRDTYFKVYRSDLFYEYLGKKLVLVAKPLDNLGQSDKGQPAVPTAGIFADYTTRHCWGLDNSGSCWQFKVNSSTPPPPFYYNGQPEEMCAPVATQASYMTTDGINPTPGAVGRQNGAYFTKYMDAAQKAGVKFVFIHSWNEWSAGNWSKTSLPTFVDQWLTEYSSDIEPMAGGHGALYYDLMKQKITDFKGVPPPTRPQAPYQGVAATVPGMVEAENFDEGGEGVSFHDTTPTNLSVLYRNTGVDIERCAAGGYNLDFAEAGEWSAYTVQVQAAGTYRVAVRVSSLGGGGAFHFEAGGQRSASVAVPATGGPQQWQAVGTALALPAGAAVLRFVVDTPGFNTDSFSFGAATVTATQPALAANEPALRVFPNPAQNQVSLLLTDASDPTLEVRILTATGAVVVRQPVAGRQTMQLSTVGLAPGLYLLTLTGRHASVQQKLLIK</sequence>
<feature type="domain" description="CBM6" evidence="2">
    <location>
        <begin position="404"/>
        <end position="541"/>
    </location>
</feature>
<evidence type="ECO:0000313" key="4">
    <source>
        <dbReference type="Proteomes" id="UP000245999"/>
    </source>
</evidence>
<dbReference type="CDD" id="cd04080">
    <property type="entry name" value="CBM6_cellulase-like"/>
    <property type="match status" value="1"/>
</dbReference>